<evidence type="ECO:0000256" key="1">
    <source>
        <dbReference type="SAM" id="MobiDB-lite"/>
    </source>
</evidence>
<dbReference type="Proteomes" id="UP000507470">
    <property type="component" value="Unassembled WGS sequence"/>
</dbReference>
<organism evidence="2 3">
    <name type="scientific">Mytilus coruscus</name>
    <name type="common">Sea mussel</name>
    <dbReference type="NCBI Taxonomy" id="42192"/>
    <lineage>
        <taxon>Eukaryota</taxon>
        <taxon>Metazoa</taxon>
        <taxon>Spiralia</taxon>
        <taxon>Lophotrochozoa</taxon>
        <taxon>Mollusca</taxon>
        <taxon>Bivalvia</taxon>
        <taxon>Autobranchia</taxon>
        <taxon>Pteriomorphia</taxon>
        <taxon>Mytilida</taxon>
        <taxon>Mytiloidea</taxon>
        <taxon>Mytilidae</taxon>
        <taxon>Mytilinae</taxon>
        <taxon>Mytilus</taxon>
    </lineage>
</organism>
<dbReference type="EMBL" id="CACVKT020007264">
    <property type="protein sequence ID" value="CAC5406717.1"/>
    <property type="molecule type" value="Genomic_DNA"/>
</dbReference>
<dbReference type="AlphaFoldDB" id="A0A6J8DGB4"/>
<proteinExistence type="predicted"/>
<feature type="region of interest" description="Disordered" evidence="1">
    <location>
        <begin position="134"/>
        <end position="167"/>
    </location>
</feature>
<gene>
    <name evidence="2" type="ORF">MCOR_40264</name>
</gene>
<protein>
    <submittedName>
        <fullName evidence="2">Uncharacterized protein</fullName>
    </submittedName>
</protein>
<accession>A0A6J8DGB4</accession>
<sequence>MEEFILCSGKTHLTKWLNWWDNRRNHVMEVFQPVSAPSTNLAEASHASMKLSGGTGLNIVQSAIYDISECFKFEKSIEGYCLGYAKSGTGPSKALKTSRMEKRTLKNIDELMTELDGQYHSGEQGPSRVTLASFQPNESSSHRADKGKDPDKRPEGRKRTVKSTSFNNSLEKASELGQFKIVDVEQYSPTEACVTYSYKSHEIRRIISKLRNHTKVSKDKSTNLLPHSNYESAKSSKELKLSMAKYTKDNLYEITFLSGLISKCYGCEKTFSPEDKNPPYDIVIRHLEIRPGYNREKNEWFVTKDKKTSKCLLSCKGPMCENNSWRIHTRFSCFTTFNKITAFRRPQRKTPILWIYNLVKTV</sequence>
<evidence type="ECO:0000313" key="3">
    <source>
        <dbReference type="Proteomes" id="UP000507470"/>
    </source>
</evidence>
<feature type="compositionally biased region" description="Basic and acidic residues" evidence="1">
    <location>
        <begin position="140"/>
        <end position="158"/>
    </location>
</feature>
<keyword evidence="3" id="KW-1185">Reference proteome</keyword>
<evidence type="ECO:0000313" key="2">
    <source>
        <dbReference type="EMBL" id="CAC5406717.1"/>
    </source>
</evidence>
<name>A0A6J8DGB4_MYTCO</name>
<dbReference type="OrthoDB" id="6322039at2759"/>
<reference evidence="2 3" key="1">
    <citation type="submission" date="2020-06" db="EMBL/GenBank/DDBJ databases">
        <authorList>
            <person name="Li R."/>
            <person name="Bekaert M."/>
        </authorList>
    </citation>
    <scope>NUCLEOTIDE SEQUENCE [LARGE SCALE GENOMIC DNA]</scope>
    <source>
        <strain evidence="3">wild</strain>
    </source>
</reference>